<feature type="compositionally biased region" description="Polar residues" evidence="1">
    <location>
        <begin position="29"/>
        <end position="43"/>
    </location>
</feature>
<dbReference type="InterPro" id="IPR036872">
    <property type="entry name" value="CH_dom_sf"/>
</dbReference>
<name>A0A0P7U187_SCLFO</name>
<dbReference type="Gene3D" id="1.10.418.10">
    <property type="entry name" value="Calponin-like domain"/>
    <property type="match status" value="1"/>
</dbReference>
<evidence type="ECO:0000256" key="1">
    <source>
        <dbReference type="SAM" id="MobiDB-lite"/>
    </source>
</evidence>
<dbReference type="GO" id="GO:0032034">
    <property type="term" value="F:myosin II head/neck binding"/>
    <property type="evidence" value="ECO:0007669"/>
    <property type="project" value="TreeGrafter"/>
</dbReference>
<feature type="domain" description="DUF4757" evidence="2">
    <location>
        <begin position="269"/>
        <end position="328"/>
    </location>
</feature>
<dbReference type="SUPFAM" id="SSF47576">
    <property type="entry name" value="Calponin-homology domain, CH-domain"/>
    <property type="match status" value="1"/>
</dbReference>
<gene>
    <name evidence="3" type="ORF">Z043_121615</name>
</gene>
<dbReference type="AlphaFoldDB" id="A0A0P7U187"/>
<dbReference type="GO" id="GO:0001725">
    <property type="term" value="C:stress fiber"/>
    <property type="evidence" value="ECO:0007669"/>
    <property type="project" value="TreeGrafter"/>
</dbReference>
<feature type="region of interest" description="Disordered" evidence="1">
    <location>
        <begin position="178"/>
        <end position="269"/>
    </location>
</feature>
<dbReference type="PANTHER" id="PTHR15551:SF5">
    <property type="entry name" value="LIM AND CALPONIN HOMOLOGY DOMAINS-CONTAINING PROTEIN 1 ISOFORM X1"/>
    <property type="match status" value="1"/>
</dbReference>
<evidence type="ECO:0000259" key="2">
    <source>
        <dbReference type="Pfam" id="PF15949"/>
    </source>
</evidence>
<feature type="region of interest" description="Disordered" evidence="1">
    <location>
        <begin position="289"/>
        <end position="340"/>
    </location>
</feature>
<sequence>MRDNLTLFLRGCEELGVKGSQLFDPGDLQDSSTRTNLKASSRTLPPRAAPERRLVAPGSVGPSSRLPCFWIHQVLITIYWLGKAANSCTSYSGPTLDLKEFEGLLSQMRKSPPGQPRGDDCEVNPLDVSSDPPSNEGNEVFIQDGSYPAQGCEFSTLLCFRGVESSALVLQRSRCRTGVAQEAEDPESPKRSVRDSGYVDSWDSERSDSLSSPRHGRDDSFDSLDSFGSRSLQTPSPDVVFRGSSDGRGSDSESDAPQRRLPDLRKDDMLARRTSCSELRVAVPFNQYLPNRSNQSSYVPGSQRRRRTEREEGRGSCGSAASPVGAERPFSRRDVFRAKG</sequence>
<evidence type="ECO:0000313" key="4">
    <source>
        <dbReference type="Proteomes" id="UP000034805"/>
    </source>
</evidence>
<comment type="caution">
    <text evidence="3">The sequence shown here is derived from an EMBL/GenBank/DDBJ whole genome shotgun (WGS) entry which is preliminary data.</text>
</comment>
<organism evidence="3 4">
    <name type="scientific">Scleropages formosus</name>
    <name type="common">Asian bonytongue</name>
    <name type="synonym">Osteoglossum formosum</name>
    <dbReference type="NCBI Taxonomy" id="113540"/>
    <lineage>
        <taxon>Eukaryota</taxon>
        <taxon>Metazoa</taxon>
        <taxon>Chordata</taxon>
        <taxon>Craniata</taxon>
        <taxon>Vertebrata</taxon>
        <taxon>Euteleostomi</taxon>
        <taxon>Actinopterygii</taxon>
        <taxon>Neopterygii</taxon>
        <taxon>Teleostei</taxon>
        <taxon>Osteoglossocephala</taxon>
        <taxon>Osteoglossomorpha</taxon>
        <taxon>Osteoglossiformes</taxon>
        <taxon>Osteoglossidae</taxon>
        <taxon>Scleropages</taxon>
    </lineage>
</organism>
<dbReference type="GO" id="GO:0051496">
    <property type="term" value="P:positive regulation of stress fiber assembly"/>
    <property type="evidence" value="ECO:0007669"/>
    <property type="project" value="TreeGrafter"/>
</dbReference>
<feature type="region of interest" description="Disordered" evidence="1">
    <location>
        <begin position="23"/>
        <end position="49"/>
    </location>
</feature>
<dbReference type="Pfam" id="PF15949">
    <property type="entry name" value="DUF4757"/>
    <property type="match status" value="1"/>
</dbReference>
<dbReference type="PANTHER" id="PTHR15551">
    <property type="entry name" value="LIM DOMAIN ONLY 7"/>
    <property type="match status" value="1"/>
</dbReference>
<dbReference type="EMBL" id="JARO02010805">
    <property type="protein sequence ID" value="KPP60389.1"/>
    <property type="molecule type" value="Genomic_DNA"/>
</dbReference>
<evidence type="ECO:0000313" key="3">
    <source>
        <dbReference type="EMBL" id="KPP60389.1"/>
    </source>
</evidence>
<protein>
    <recommendedName>
        <fullName evidence="2">DUF4757 domain-containing protein</fullName>
    </recommendedName>
</protein>
<dbReference type="GO" id="GO:0051893">
    <property type="term" value="P:regulation of focal adhesion assembly"/>
    <property type="evidence" value="ECO:0007669"/>
    <property type="project" value="TreeGrafter"/>
</dbReference>
<feature type="compositionally biased region" description="Polar residues" evidence="1">
    <location>
        <begin position="289"/>
        <end position="300"/>
    </location>
</feature>
<feature type="compositionally biased region" description="Basic and acidic residues" evidence="1">
    <location>
        <begin position="248"/>
        <end position="269"/>
    </location>
</feature>
<feature type="region of interest" description="Disordered" evidence="1">
    <location>
        <begin position="107"/>
        <end position="139"/>
    </location>
</feature>
<feature type="compositionally biased region" description="Low complexity" evidence="1">
    <location>
        <begin position="223"/>
        <end position="232"/>
    </location>
</feature>
<feature type="compositionally biased region" description="Basic and acidic residues" evidence="1">
    <location>
        <begin position="329"/>
        <end position="340"/>
    </location>
</feature>
<proteinExistence type="predicted"/>
<dbReference type="InterPro" id="IPR031865">
    <property type="entry name" value="DUF4757"/>
</dbReference>
<accession>A0A0P7U187</accession>
<reference evidence="3 4" key="1">
    <citation type="submission" date="2015-08" db="EMBL/GenBank/DDBJ databases">
        <title>The genome of the Asian arowana (Scleropages formosus).</title>
        <authorList>
            <person name="Tan M.H."/>
            <person name="Gan H.M."/>
            <person name="Croft L.J."/>
            <person name="Austin C.M."/>
        </authorList>
    </citation>
    <scope>NUCLEOTIDE SEQUENCE [LARGE SCALE GENOMIC DNA]</scope>
    <source>
        <strain evidence="3">Aro1</strain>
    </source>
</reference>
<dbReference type="Proteomes" id="UP000034805">
    <property type="component" value="Unassembled WGS sequence"/>
</dbReference>